<sequence length="29" mass="3141">MWTTITCAPTSISRSCTAARGSRWARTAP</sequence>
<name>A0A0A8ZV52_ARUDO</name>
<evidence type="ECO:0000313" key="1">
    <source>
        <dbReference type="EMBL" id="JAD41573.1"/>
    </source>
</evidence>
<dbReference type="EMBL" id="GBRH01256322">
    <property type="protein sequence ID" value="JAD41573.1"/>
    <property type="molecule type" value="Transcribed_RNA"/>
</dbReference>
<reference evidence="1" key="2">
    <citation type="journal article" date="2015" name="Data Brief">
        <title>Shoot transcriptome of the giant reed, Arundo donax.</title>
        <authorList>
            <person name="Barrero R.A."/>
            <person name="Guerrero F.D."/>
            <person name="Moolhuijzen P."/>
            <person name="Goolsby J.A."/>
            <person name="Tidwell J."/>
            <person name="Bellgard S.E."/>
            <person name="Bellgard M.I."/>
        </authorList>
    </citation>
    <scope>NUCLEOTIDE SEQUENCE</scope>
    <source>
        <tissue evidence="1">Shoot tissue taken approximately 20 cm above the soil surface</tissue>
    </source>
</reference>
<organism evidence="1">
    <name type="scientific">Arundo donax</name>
    <name type="common">Giant reed</name>
    <name type="synonym">Donax arundinaceus</name>
    <dbReference type="NCBI Taxonomy" id="35708"/>
    <lineage>
        <taxon>Eukaryota</taxon>
        <taxon>Viridiplantae</taxon>
        <taxon>Streptophyta</taxon>
        <taxon>Embryophyta</taxon>
        <taxon>Tracheophyta</taxon>
        <taxon>Spermatophyta</taxon>
        <taxon>Magnoliopsida</taxon>
        <taxon>Liliopsida</taxon>
        <taxon>Poales</taxon>
        <taxon>Poaceae</taxon>
        <taxon>PACMAD clade</taxon>
        <taxon>Arundinoideae</taxon>
        <taxon>Arundineae</taxon>
        <taxon>Arundo</taxon>
    </lineage>
</organism>
<dbReference type="AlphaFoldDB" id="A0A0A8ZV52"/>
<accession>A0A0A8ZV52</accession>
<proteinExistence type="predicted"/>
<reference evidence="1" key="1">
    <citation type="submission" date="2014-09" db="EMBL/GenBank/DDBJ databases">
        <authorList>
            <person name="Magalhaes I.L.F."/>
            <person name="Oliveira U."/>
            <person name="Santos F.R."/>
            <person name="Vidigal T.H.D.A."/>
            <person name="Brescovit A.D."/>
            <person name="Santos A.J."/>
        </authorList>
    </citation>
    <scope>NUCLEOTIDE SEQUENCE</scope>
    <source>
        <tissue evidence="1">Shoot tissue taken approximately 20 cm above the soil surface</tissue>
    </source>
</reference>
<protein>
    <submittedName>
        <fullName evidence="1">Uncharacterized protein</fullName>
    </submittedName>
</protein>